<comment type="function">
    <text evidence="8">Part of the ABC transporter complex CysAWTP (TC 3.A.1.6.1) involved in sulfate/thiosulfate import. Probably responsible for the translocation of the substrate across the membrane.</text>
</comment>
<feature type="transmembrane region" description="Helical" evidence="9">
    <location>
        <begin position="73"/>
        <end position="97"/>
    </location>
</feature>
<dbReference type="Proteomes" id="UP000620266">
    <property type="component" value="Unassembled WGS sequence"/>
</dbReference>
<feature type="transmembrane region" description="Helical" evidence="9">
    <location>
        <begin position="26"/>
        <end position="52"/>
    </location>
</feature>
<feature type="domain" description="ABC transmembrane type-1" evidence="10">
    <location>
        <begin position="73"/>
        <end position="276"/>
    </location>
</feature>
<comment type="subcellular location">
    <subcellularLocation>
        <location evidence="1">Cell membrane</location>
        <topology evidence="1">Multi-pass membrane protein</topology>
    </subcellularLocation>
</comment>
<keyword evidence="6 9" id="KW-0764">Sulfate transport</keyword>
<dbReference type="PANTHER" id="PTHR30406">
    <property type="entry name" value="SULFATE TRANSPORT SYSTEM PERMEASE PROTEIN"/>
    <property type="match status" value="1"/>
</dbReference>
<evidence type="ECO:0000256" key="4">
    <source>
        <dbReference type="ARBA" id="ARBA00022692"/>
    </source>
</evidence>
<comment type="similarity">
    <text evidence="9">Belongs to the binding-protein-dependent transport system permease family. CysTW subfamily.</text>
</comment>
<feature type="transmembrane region" description="Helical" evidence="9">
    <location>
        <begin position="221"/>
        <end position="237"/>
    </location>
</feature>
<evidence type="ECO:0000259" key="10">
    <source>
        <dbReference type="PROSITE" id="PS50928"/>
    </source>
</evidence>
<sequence>MPSHDIVPIVTQSLRFFRSTPVLPGFSISFGISTLYISLVILLPISALLIYVSGMTWSQYWFAITDVRVLQSYKVTLTGAFYSTVAVTAIGFVWAWIITRYNFPGRRLLDSLVDLPFALPTSVAGLTLSTLFIPSGWLGQFFDMVGIKISYAFPGIVVAMIFTSIPFIVRSVQPVLEDMEKELEEAALMLGANKWQIFWRVILPTLVPALIAGSSQAFIRSLGEFGAVIMIAGNIPFETEVTSLMLFVRLQEFNYPAAAAIASVVLLASLTLLFILQLIQGRLFNKSMGA</sequence>
<evidence type="ECO:0000256" key="9">
    <source>
        <dbReference type="RuleBase" id="RU366001"/>
    </source>
</evidence>
<dbReference type="PANTHER" id="PTHR30406:SF10">
    <property type="entry name" value="SULFATE TRANSPORT SYSTEM PERMEASE PROTEIN CYST"/>
    <property type="match status" value="1"/>
</dbReference>
<evidence type="ECO:0000313" key="11">
    <source>
        <dbReference type="EMBL" id="GGB96307.1"/>
    </source>
</evidence>
<dbReference type="NCBIfam" id="TIGR00969">
    <property type="entry name" value="3a0106s02"/>
    <property type="match status" value="1"/>
</dbReference>
<dbReference type="Pfam" id="PF00528">
    <property type="entry name" value="BPD_transp_1"/>
    <property type="match status" value="1"/>
</dbReference>
<evidence type="ECO:0000313" key="12">
    <source>
        <dbReference type="Proteomes" id="UP000620266"/>
    </source>
</evidence>
<comment type="function">
    <text evidence="9">Part of the ABC transporter complex (TC 3.A.1.6.1) involved in sulfate/thiosulfate import.</text>
</comment>
<dbReference type="FunFam" id="1.10.3720.10:FF:000004">
    <property type="entry name" value="Sulfate transport system permease protein CysT"/>
    <property type="match status" value="1"/>
</dbReference>
<keyword evidence="4 9" id="KW-0812">Transmembrane</keyword>
<evidence type="ECO:0000256" key="1">
    <source>
        <dbReference type="ARBA" id="ARBA00004651"/>
    </source>
</evidence>
<dbReference type="NCBIfam" id="TIGR02139">
    <property type="entry name" value="permease_CysT"/>
    <property type="match status" value="1"/>
</dbReference>
<proteinExistence type="inferred from homology"/>
<dbReference type="InterPro" id="IPR000515">
    <property type="entry name" value="MetI-like"/>
</dbReference>
<dbReference type="InterPro" id="IPR035906">
    <property type="entry name" value="MetI-like_sf"/>
</dbReference>
<evidence type="ECO:0000256" key="6">
    <source>
        <dbReference type="ARBA" id="ARBA00023032"/>
    </source>
</evidence>
<comment type="subunit">
    <text evidence="2">The complex is composed of two ATP-binding proteins (CysA), two transmembrane proteins (CysT and CysW) and a solute-binding protein (CysP).</text>
</comment>
<keyword evidence="12" id="KW-1185">Reference proteome</keyword>
<dbReference type="PROSITE" id="PS50928">
    <property type="entry name" value="ABC_TM1"/>
    <property type="match status" value="1"/>
</dbReference>
<evidence type="ECO:0000256" key="7">
    <source>
        <dbReference type="ARBA" id="ARBA00023136"/>
    </source>
</evidence>
<dbReference type="AlphaFoldDB" id="A0A8J2UJA6"/>
<evidence type="ECO:0000256" key="2">
    <source>
        <dbReference type="ARBA" id="ARBA00011779"/>
    </source>
</evidence>
<keyword evidence="5 9" id="KW-1133">Transmembrane helix</keyword>
<organism evidence="11 12">
    <name type="scientific">Oxalicibacterium flavum</name>
    <dbReference type="NCBI Taxonomy" id="179467"/>
    <lineage>
        <taxon>Bacteria</taxon>
        <taxon>Pseudomonadati</taxon>
        <taxon>Pseudomonadota</taxon>
        <taxon>Betaproteobacteria</taxon>
        <taxon>Burkholderiales</taxon>
        <taxon>Oxalobacteraceae</taxon>
        <taxon>Oxalicibacterium</taxon>
    </lineage>
</organism>
<feature type="transmembrane region" description="Helical" evidence="9">
    <location>
        <begin position="257"/>
        <end position="279"/>
    </location>
</feature>
<dbReference type="SUPFAM" id="SSF161098">
    <property type="entry name" value="MetI-like"/>
    <property type="match status" value="1"/>
</dbReference>
<dbReference type="GO" id="GO:0015419">
    <property type="term" value="F:ABC-type sulfate transporter activity"/>
    <property type="evidence" value="ECO:0007669"/>
    <property type="project" value="UniProtKB-UniRule"/>
</dbReference>
<protein>
    <recommendedName>
        <fullName evidence="9">Sulfate transport system permease protein CysT</fullName>
    </recommendedName>
</protein>
<name>A0A8J2UJA6_9BURK</name>
<dbReference type="InterPro" id="IPR011865">
    <property type="entry name" value="CysT_permease"/>
</dbReference>
<dbReference type="InterPro" id="IPR005667">
    <property type="entry name" value="Sulph_transpt2"/>
</dbReference>
<reference evidence="11" key="1">
    <citation type="journal article" date="2014" name="Int. J. Syst. Evol. Microbiol.">
        <title>Complete genome sequence of Corynebacterium casei LMG S-19264T (=DSM 44701T), isolated from a smear-ripened cheese.</title>
        <authorList>
            <consortium name="US DOE Joint Genome Institute (JGI-PGF)"/>
            <person name="Walter F."/>
            <person name="Albersmeier A."/>
            <person name="Kalinowski J."/>
            <person name="Ruckert C."/>
        </authorList>
    </citation>
    <scope>NUCLEOTIDE SEQUENCE</scope>
    <source>
        <strain evidence="11">CCM 7086</strain>
    </source>
</reference>
<gene>
    <name evidence="11" type="primary">cysT</name>
    <name evidence="11" type="ORF">GCM10007205_01970</name>
</gene>
<evidence type="ECO:0000256" key="8">
    <source>
        <dbReference type="ARBA" id="ARBA00025323"/>
    </source>
</evidence>
<accession>A0A8J2UJA6</accession>
<keyword evidence="7 9" id="KW-0472">Membrane</keyword>
<dbReference type="EMBL" id="BMCG01000001">
    <property type="protein sequence ID" value="GGB96307.1"/>
    <property type="molecule type" value="Genomic_DNA"/>
</dbReference>
<evidence type="ECO:0000256" key="5">
    <source>
        <dbReference type="ARBA" id="ARBA00022989"/>
    </source>
</evidence>
<feature type="transmembrane region" description="Helical" evidence="9">
    <location>
        <begin position="117"/>
        <end position="139"/>
    </location>
</feature>
<feature type="transmembrane region" description="Helical" evidence="9">
    <location>
        <begin position="151"/>
        <end position="169"/>
    </location>
</feature>
<dbReference type="CDD" id="cd06261">
    <property type="entry name" value="TM_PBP2"/>
    <property type="match status" value="1"/>
</dbReference>
<dbReference type="Gene3D" id="1.10.3720.10">
    <property type="entry name" value="MetI-like"/>
    <property type="match status" value="1"/>
</dbReference>
<feature type="transmembrane region" description="Helical" evidence="9">
    <location>
        <begin position="197"/>
        <end position="214"/>
    </location>
</feature>
<keyword evidence="3 9" id="KW-0813">Transport</keyword>
<evidence type="ECO:0000256" key="3">
    <source>
        <dbReference type="ARBA" id="ARBA00022448"/>
    </source>
</evidence>
<reference evidence="11" key="2">
    <citation type="submission" date="2020-09" db="EMBL/GenBank/DDBJ databases">
        <authorList>
            <person name="Sun Q."/>
            <person name="Sedlacek I."/>
        </authorList>
    </citation>
    <scope>NUCLEOTIDE SEQUENCE</scope>
    <source>
        <strain evidence="11">CCM 7086</strain>
    </source>
</reference>
<dbReference type="GO" id="GO:0005886">
    <property type="term" value="C:plasma membrane"/>
    <property type="evidence" value="ECO:0007669"/>
    <property type="project" value="UniProtKB-SubCell"/>
</dbReference>
<comment type="caution">
    <text evidence="11">The sequence shown here is derived from an EMBL/GenBank/DDBJ whole genome shotgun (WGS) entry which is preliminary data.</text>
</comment>